<evidence type="ECO:0000259" key="7">
    <source>
        <dbReference type="Pfam" id="PF07195"/>
    </source>
</evidence>
<accession>A0ABU8E0Z5</accession>
<keyword evidence="8" id="KW-0966">Cell projection</keyword>
<evidence type="ECO:0000256" key="3">
    <source>
        <dbReference type="ARBA" id="ARBA00023054"/>
    </source>
</evidence>
<feature type="domain" description="Flagellar hook-associated protein 2 C-terminal" evidence="7">
    <location>
        <begin position="209"/>
        <end position="440"/>
    </location>
</feature>
<keyword evidence="5" id="KW-0964">Secreted</keyword>
<dbReference type="Pfam" id="PF07195">
    <property type="entry name" value="FliD_C"/>
    <property type="match status" value="1"/>
</dbReference>
<dbReference type="PANTHER" id="PTHR30288">
    <property type="entry name" value="FLAGELLAR CAP/ASSEMBLY PROTEIN FLID"/>
    <property type="match status" value="1"/>
</dbReference>
<protein>
    <recommendedName>
        <fullName evidence="5">Flagellar hook-associated protein 2</fullName>
        <shortName evidence="5">HAP2</shortName>
    </recommendedName>
    <alternativeName>
        <fullName evidence="5">Flagellar cap protein</fullName>
    </alternativeName>
</protein>
<comment type="similarity">
    <text evidence="1 5">Belongs to the FliD family.</text>
</comment>
<gene>
    <name evidence="8" type="primary">fliD</name>
    <name evidence="8" type="ORF">UXQ13_02455</name>
</gene>
<dbReference type="Proteomes" id="UP001373496">
    <property type="component" value="Unassembled WGS sequence"/>
</dbReference>
<reference evidence="8 9" key="1">
    <citation type="submission" date="2024-03" db="EMBL/GenBank/DDBJ databases">
        <title>Draft genome sequence of Klenkia terrae.</title>
        <authorList>
            <person name="Duangmal K."/>
            <person name="Chantavorakit T."/>
        </authorList>
    </citation>
    <scope>NUCLEOTIDE SEQUENCE [LARGE SCALE GENOMIC DNA]</scope>
    <source>
        <strain evidence="8 9">JCM 17786</strain>
    </source>
</reference>
<evidence type="ECO:0000313" key="9">
    <source>
        <dbReference type="Proteomes" id="UP001373496"/>
    </source>
</evidence>
<comment type="subunit">
    <text evidence="2 5">Homopentamer.</text>
</comment>
<dbReference type="InterPro" id="IPR010809">
    <property type="entry name" value="FliD_C"/>
</dbReference>
<dbReference type="InterPro" id="IPR003481">
    <property type="entry name" value="FliD_N"/>
</dbReference>
<keyword evidence="3" id="KW-0175">Coiled coil</keyword>
<evidence type="ECO:0000259" key="6">
    <source>
        <dbReference type="Pfam" id="PF02465"/>
    </source>
</evidence>
<dbReference type="PANTHER" id="PTHR30288:SF0">
    <property type="entry name" value="FLAGELLAR HOOK-ASSOCIATED PROTEIN 2"/>
    <property type="match status" value="1"/>
</dbReference>
<dbReference type="RefSeq" id="WP_336391758.1">
    <property type="nucleotide sequence ID" value="NZ_JBAPLV010000002.1"/>
</dbReference>
<evidence type="ECO:0000256" key="1">
    <source>
        <dbReference type="ARBA" id="ARBA00009764"/>
    </source>
</evidence>
<evidence type="ECO:0000256" key="5">
    <source>
        <dbReference type="RuleBase" id="RU362066"/>
    </source>
</evidence>
<evidence type="ECO:0000256" key="4">
    <source>
        <dbReference type="ARBA" id="ARBA00023143"/>
    </source>
</evidence>
<evidence type="ECO:0000313" key="8">
    <source>
        <dbReference type="EMBL" id="MEI4277314.1"/>
    </source>
</evidence>
<sequence>MVTLGVDGLVSGLDTTSIITNLMKVEAKPQDLLKTQLSATQAKAAAYRAVNTRFDAIRTAAEALTTSSLAAAKTATSTSTSVTASATSAASAKSSVSFTVDRLATAQSGLLATTYTSTTAALPTDDVPSYPITVTQADGTTTQITVPPNASLLDAVSAINASGVLNATIIQLEKGQYRVQVGAAETGKTFTITDANGSSAGYVPKVDATTAQLTLTNGLTATSTNNTFTDLIPGTTITVSKADTAGAAPTTVAVGSDSAAVTAKVKALVDAANGALGVIKGYTVSTAGAATATLQGDSTLVQLSSQLLTSISSAIGGKSASTVGLQLAKDGTITFDASVFAAKLASDPTTVAKLISGTGATTVNGVSTPAVTGIAGQLAALAKTASDSSTGTLVALAKGRDSLATTLQTRIDAFDIRLEARRTTLTKQFTTLETALNTIKNQSSWLSSQIGQLYNPNKSS</sequence>
<dbReference type="Pfam" id="PF02465">
    <property type="entry name" value="FliD_N"/>
    <property type="match status" value="1"/>
</dbReference>
<organism evidence="8 9">
    <name type="scientific">Klenkia terrae</name>
    <dbReference type="NCBI Taxonomy" id="1052259"/>
    <lineage>
        <taxon>Bacteria</taxon>
        <taxon>Bacillati</taxon>
        <taxon>Actinomycetota</taxon>
        <taxon>Actinomycetes</taxon>
        <taxon>Geodermatophilales</taxon>
        <taxon>Geodermatophilaceae</taxon>
        <taxon>Klenkia</taxon>
    </lineage>
</organism>
<comment type="caution">
    <text evidence="8">The sequence shown here is derived from an EMBL/GenBank/DDBJ whole genome shotgun (WGS) entry which is preliminary data.</text>
</comment>
<keyword evidence="8" id="KW-0969">Cilium</keyword>
<proteinExistence type="inferred from homology"/>
<feature type="domain" description="Flagellar hook-associated protein 2 N-terminal" evidence="6">
    <location>
        <begin position="11"/>
        <end position="107"/>
    </location>
</feature>
<dbReference type="EMBL" id="JBAPLV010000002">
    <property type="protein sequence ID" value="MEI4277314.1"/>
    <property type="molecule type" value="Genomic_DNA"/>
</dbReference>
<keyword evidence="4 5" id="KW-0975">Bacterial flagellum</keyword>
<dbReference type="InterPro" id="IPR040026">
    <property type="entry name" value="FliD"/>
</dbReference>
<name>A0ABU8E0Z5_9ACTN</name>
<comment type="subcellular location">
    <subcellularLocation>
        <location evidence="5">Secreted</location>
    </subcellularLocation>
    <subcellularLocation>
        <location evidence="5">Bacterial flagellum</location>
    </subcellularLocation>
</comment>
<keyword evidence="9" id="KW-1185">Reference proteome</keyword>
<evidence type="ECO:0000256" key="2">
    <source>
        <dbReference type="ARBA" id="ARBA00011255"/>
    </source>
</evidence>
<comment type="function">
    <text evidence="5">Required for morphogenesis and for the elongation of the flagellar filament by facilitating polymerization of the flagellin monomers at the tip of growing filament. Forms a capping structure, which prevents flagellin subunits (transported through the central channel of the flagellum) from leaking out without polymerization at the distal end.</text>
</comment>
<keyword evidence="8" id="KW-0282">Flagellum</keyword>